<organism evidence="2 3">
    <name type="scientific">Daejeonella lutea</name>
    <dbReference type="NCBI Taxonomy" id="572036"/>
    <lineage>
        <taxon>Bacteria</taxon>
        <taxon>Pseudomonadati</taxon>
        <taxon>Bacteroidota</taxon>
        <taxon>Sphingobacteriia</taxon>
        <taxon>Sphingobacteriales</taxon>
        <taxon>Sphingobacteriaceae</taxon>
        <taxon>Daejeonella</taxon>
    </lineage>
</organism>
<dbReference type="Proteomes" id="UP000189981">
    <property type="component" value="Unassembled WGS sequence"/>
</dbReference>
<dbReference type="EMBL" id="FUYR01000001">
    <property type="protein sequence ID" value="SKB42822.1"/>
    <property type="molecule type" value="Genomic_DNA"/>
</dbReference>
<keyword evidence="3" id="KW-1185">Reference proteome</keyword>
<name>A0A1T5B6C4_9SPHI</name>
<dbReference type="AlphaFoldDB" id="A0A1T5B6C4"/>
<evidence type="ECO:0000313" key="3">
    <source>
        <dbReference type="Proteomes" id="UP000189981"/>
    </source>
</evidence>
<dbReference type="RefSeq" id="WP_079701838.1">
    <property type="nucleotide sequence ID" value="NZ_FUYR01000001.1"/>
</dbReference>
<keyword evidence="1" id="KW-0732">Signal</keyword>
<feature type="signal peptide" evidence="1">
    <location>
        <begin position="1"/>
        <end position="21"/>
    </location>
</feature>
<evidence type="ECO:0000256" key="1">
    <source>
        <dbReference type="SAM" id="SignalP"/>
    </source>
</evidence>
<reference evidence="3" key="1">
    <citation type="submission" date="2017-02" db="EMBL/GenBank/DDBJ databases">
        <authorList>
            <person name="Varghese N."/>
            <person name="Submissions S."/>
        </authorList>
    </citation>
    <scope>NUCLEOTIDE SEQUENCE [LARGE SCALE GENOMIC DNA]</scope>
    <source>
        <strain evidence="3">DSM 22385</strain>
    </source>
</reference>
<proteinExistence type="predicted"/>
<accession>A0A1T5B6C4</accession>
<evidence type="ECO:0000313" key="2">
    <source>
        <dbReference type="EMBL" id="SKB42822.1"/>
    </source>
</evidence>
<feature type="chain" id="PRO_5012730291" evidence="1">
    <location>
        <begin position="22"/>
        <end position="134"/>
    </location>
</feature>
<sequence>MKTIYTLSTIVLIALSLNSKADDKIKNRDKSATVSVAPFVWGDPEDAVPAELKEVKKVMVPVAPFVWGSPEDAVNVTANNNMNVPVAPFIYGNPNDDAPEGLASIKAVGALVPAAPFVLGEPGIDIPMELERNK</sequence>
<dbReference type="OrthoDB" id="776849at2"/>
<gene>
    <name evidence="2" type="ORF">SAMN05661099_1352</name>
</gene>
<protein>
    <submittedName>
        <fullName evidence="2">Uncharacterized protein</fullName>
    </submittedName>
</protein>